<gene>
    <name evidence="7" type="ORF">U9M48_017160</name>
</gene>
<dbReference type="Gene3D" id="3.20.20.100">
    <property type="entry name" value="NADP-dependent oxidoreductase domain"/>
    <property type="match status" value="1"/>
</dbReference>
<dbReference type="AlphaFoldDB" id="A0AAQ3T6Z1"/>
<dbReference type="PROSITE" id="PS00063">
    <property type="entry name" value="ALDOKETO_REDUCTASE_3"/>
    <property type="match status" value="1"/>
</dbReference>
<protein>
    <recommendedName>
        <fullName evidence="6">NADP-dependent oxidoreductase domain-containing protein</fullName>
    </recommendedName>
</protein>
<keyword evidence="4" id="KW-0560">Oxidoreductase</keyword>
<keyword evidence="8" id="KW-1185">Reference proteome</keyword>
<dbReference type="CDD" id="cd19125">
    <property type="entry name" value="AKR_AKR4C1-15"/>
    <property type="match status" value="1"/>
</dbReference>
<dbReference type="Proteomes" id="UP001341281">
    <property type="component" value="Chromosome 04"/>
</dbReference>
<comment type="similarity">
    <text evidence="1">Belongs to the aldo/keto reductase family.</text>
</comment>
<keyword evidence="3" id="KW-0007">Acetylation</keyword>
<dbReference type="Pfam" id="PF00248">
    <property type="entry name" value="Aldo_ket_red"/>
    <property type="match status" value="1"/>
</dbReference>
<dbReference type="PROSITE" id="PS00798">
    <property type="entry name" value="ALDOKETO_REDUCTASE_1"/>
    <property type="match status" value="1"/>
</dbReference>
<evidence type="ECO:0000259" key="6">
    <source>
        <dbReference type="Pfam" id="PF00248"/>
    </source>
</evidence>
<feature type="domain" description="NADP-dependent oxidoreductase" evidence="6">
    <location>
        <begin position="65"/>
        <end position="313"/>
    </location>
</feature>
<keyword evidence="2" id="KW-0521">NADP</keyword>
<dbReference type="InterPro" id="IPR036812">
    <property type="entry name" value="NAD(P)_OxRdtase_dom_sf"/>
</dbReference>
<evidence type="ECO:0000313" key="7">
    <source>
        <dbReference type="EMBL" id="WVZ68189.1"/>
    </source>
</evidence>
<sequence>MGPWLPPPSPLGEENQQHILALWHRRRSRRGDGERRKKMATYFTLNTGARIPSVGLGTYKAGPGVVADAITAAVKAGYRHIDCAPLYKNEKEIGVALNKLFDDGVVKRDDLFITSKIWCSDLAPEDVPLAIDRTLSDLQLDYLDLYLIHWPLQIKKGCEISPENFLQLDMPKTWQAMEELYDSGKARAVGVSNFSTKKLADLLALARVPPAVDQVECHPGWRQAKLRAFCHTNGIHFSAYAPLGRMKVVANSPVLTSIANILGKTPAQIALRWGIQQGQSVLPKSANESRLKENIDLFGWSIPEELCAKFSEIEQVKQIRNDPFVHPQGVYKTIEELWDGVQPDCIDNVKRYACNAIRAGKLARSSCLMATPLGSGDPNGQSSAPPESYSGVQPRLVGPEVASGTQRCIENASFTREKFHPMFSEDRDPSD</sequence>
<evidence type="ECO:0000256" key="2">
    <source>
        <dbReference type="ARBA" id="ARBA00022857"/>
    </source>
</evidence>
<dbReference type="InterPro" id="IPR044498">
    <property type="entry name" value="AKR4C"/>
</dbReference>
<dbReference type="GO" id="GO:0016491">
    <property type="term" value="F:oxidoreductase activity"/>
    <property type="evidence" value="ECO:0007669"/>
    <property type="project" value="UniProtKB-KW"/>
</dbReference>
<organism evidence="7 8">
    <name type="scientific">Paspalum notatum var. saurae</name>
    <dbReference type="NCBI Taxonomy" id="547442"/>
    <lineage>
        <taxon>Eukaryota</taxon>
        <taxon>Viridiplantae</taxon>
        <taxon>Streptophyta</taxon>
        <taxon>Embryophyta</taxon>
        <taxon>Tracheophyta</taxon>
        <taxon>Spermatophyta</taxon>
        <taxon>Magnoliopsida</taxon>
        <taxon>Liliopsida</taxon>
        <taxon>Poales</taxon>
        <taxon>Poaceae</taxon>
        <taxon>PACMAD clade</taxon>
        <taxon>Panicoideae</taxon>
        <taxon>Andropogonodae</taxon>
        <taxon>Paspaleae</taxon>
        <taxon>Paspalinae</taxon>
        <taxon>Paspalum</taxon>
    </lineage>
</organism>
<evidence type="ECO:0000256" key="1">
    <source>
        <dbReference type="ARBA" id="ARBA00007905"/>
    </source>
</evidence>
<dbReference type="PRINTS" id="PR00069">
    <property type="entry name" value="ALDKETRDTASE"/>
</dbReference>
<accession>A0AAQ3T6Z1</accession>
<dbReference type="PROSITE" id="PS00062">
    <property type="entry name" value="ALDOKETO_REDUCTASE_2"/>
    <property type="match status" value="1"/>
</dbReference>
<evidence type="ECO:0000256" key="5">
    <source>
        <dbReference type="SAM" id="MobiDB-lite"/>
    </source>
</evidence>
<dbReference type="InterPro" id="IPR023210">
    <property type="entry name" value="NADP_OxRdtase_dom"/>
</dbReference>
<reference evidence="7 8" key="1">
    <citation type="submission" date="2024-02" db="EMBL/GenBank/DDBJ databases">
        <title>High-quality chromosome-scale genome assembly of Pensacola bahiagrass (Paspalum notatum Flugge var. saurae).</title>
        <authorList>
            <person name="Vega J.M."/>
            <person name="Podio M."/>
            <person name="Orjuela J."/>
            <person name="Siena L.A."/>
            <person name="Pessino S.C."/>
            <person name="Combes M.C."/>
            <person name="Mariac C."/>
            <person name="Albertini E."/>
            <person name="Pupilli F."/>
            <person name="Ortiz J.P.A."/>
            <person name="Leblanc O."/>
        </authorList>
    </citation>
    <scope>NUCLEOTIDE SEQUENCE [LARGE SCALE GENOMIC DNA]</scope>
    <source>
        <strain evidence="7">R1</strain>
        <tissue evidence="7">Leaf</tissue>
    </source>
</reference>
<dbReference type="EMBL" id="CP144748">
    <property type="protein sequence ID" value="WVZ68189.1"/>
    <property type="molecule type" value="Genomic_DNA"/>
</dbReference>
<dbReference type="FunFam" id="3.20.20.100:FF:000010">
    <property type="entry name" value="NADPH-dependent aldo-keto reductase, chloroplastic"/>
    <property type="match status" value="1"/>
</dbReference>
<proteinExistence type="inferred from homology"/>
<dbReference type="SUPFAM" id="SSF51430">
    <property type="entry name" value="NAD(P)-linked oxidoreductase"/>
    <property type="match status" value="1"/>
</dbReference>
<name>A0AAQ3T6Z1_PASNO</name>
<dbReference type="InterPro" id="IPR018170">
    <property type="entry name" value="Aldo/ket_reductase_CS"/>
</dbReference>
<evidence type="ECO:0000256" key="4">
    <source>
        <dbReference type="ARBA" id="ARBA00023002"/>
    </source>
</evidence>
<dbReference type="InterPro" id="IPR020471">
    <property type="entry name" value="AKR"/>
</dbReference>
<feature type="region of interest" description="Disordered" evidence="5">
    <location>
        <begin position="374"/>
        <end position="402"/>
    </location>
</feature>
<evidence type="ECO:0000256" key="3">
    <source>
        <dbReference type="ARBA" id="ARBA00022990"/>
    </source>
</evidence>
<dbReference type="PANTHER" id="PTHR11732">
    <property type="entry name" value="ALDO/KETO REDUCTASE"/>
    <property type="match status" value="1"/>
</dbReference>
<evidence type="ECO:0000313" key="8">
    <source>
        <dbReference type="Proteomes" id="UP001341281"/>
    </source>
</evidence>